<accession>A0A1Y2HRS4</accession>
<evidence type="ECO:0000313" key="3">
    <source>
        <dbReference type="Proteomes" id="UP000193411"/>
    </source>
</evidence>
<evidence type="ECO:0000256" key="1">
    <source>
        <dbReference type="SAM" id="Phobius"/>
    </source>
</evidence>
<keyword evidence="1" id="KW-1133">Transmembrane helix</keyword>
<comment type="caution">
    <text evidence="2">The sequence shown here is derived from an EMBL/GenBank/DDBJ whole genome shotgun (WGS) entry which is preliminary data.</text>
</comment>
<dbReference type="AlphaFoldDB" id="A0A1Y2HRS4"/>
<evidence type="ECO:0000313" key="2">
    <source>
        <dbReference type="EMBL" id="ORZ35832.1"/>
    </source>
</evidence>
<dbReference type="EMBL" id="MCFL01000020">
    <property type="protein sequence ID" value="ORZ35832.1"/>
    <property type="molecule type" value="Genomic_DNA"/>
</dbReference>
<feature type="non-terminal residue" evidence="2">
    <location>
        <position position="391"/>
    </location>
</feature>
<feature type="transmembrane region" description="Helical" evidence="1">
    <location>
        <begin position="177"/>
        <end position="204"/>
    </location>
</feature>
<reference evidence="2 3" key="1">
    <citation type="submission" date="2016-07" db="EMBL/GenBank/DDBJ databases">
        <title>Pervasive Adenine N6-methylation of Active Genes in Fungi.</title>
        <authorList>
            <consortium name="DOE Joint Genome Institute"/>
            <person name="Mondo S.J."/>
            <person name="Dannebaum R.O."/>
            <person name="Kuo R.C."/>
            <person name="Labutti K."/>
            <person name="Haridas S."/>
            <person name="Kuo A."/>
            <person name="Salamov A."/>
            <person name="Ahrendt S.R."/>
            <person name="Lipzen A."/>
            <person name="Sullivan W."/>
            <person name="Andreopoulos W.B."/>
            <person name="Clum A."/>
            <person name="Lindquist E."/>
            <person name="Daum C."/>
            <person name="Ramamoorthy G.K."/>
            <person name="Gryganskyi A."/>
            <person name="Culley D."/>
            <person name="Magnuson J.K."/>
            <person name="James T.Y."/>
            <person name="O'Malley M.A."/>
            <person name="Stajich J.E."/>
            <person name="Spatafora J.W."/>
            <person name="Visel A."/>
            <person name="Grigoriev I.V."/>
        </authorList>
    </citation>
    <scope>NUCLEOTIDE SEQUENCE [LARGE SCALE GENOMIC DNA]</scope>
    <source>
        <strain evidence="2 3">PL171</strain>
    </source>
</reference>
<keyword evidence="3" id="KW-1185">Reference proteome</keyword>
<keyword evidence="1" id="KW-0812">Transmembrane</keyword>
<sequence length="391" mass="41434">MTSSLAGLITIDLGTPESPTERSKATILCPSASYISRIDFQTCNYAGFGESPFPSGAVVYCSDKGPPSSVNLWRFGRPGATFDMVPGVWIEQGIRNVTATYGQYVNSIRYADGGQGVVAGNTSAGTATWTQQRSIVDGCLLKGVTLVYAYWFDGVRLHFDCALSSIGTKATTPSEPYAFMLELTAGLLAVLTVVLTVCIVMYMVGGRRNWITRSNKVSGQRGAQGRRPRDGYVKIGHSDPVLARPAGLPVAVVVAARTDADVHAPLLPESTSSPWSTSRAAACGVSCHHGKTEDEEEMQEELDLAAVGSTMSQVVESPAVAAEATLSSTSLPEECTDTGSGSLSREVQGANQVGSGIASRVMAGRRQGRRSEETESVLFLPTSEDFHVCVD</sequence>
<organism evidence="2 3">
    <name type="scientific">Catenaria anguillulae PL171</name>
    <dbReference type="NCBI Taxonomy" id="765915"/>
    <lineage>
        <taxon>Eukaryota</taxon>
        <taxon>Fungi</taxon>
        <taxon>Fungi incertae sedis</taxon>
        <taxon>Blastocladiomycota</taxon>
        <taxon>Blastocladiomycetes</taxon>
        <taxon>Blastocladiales</taxon>
        <taxon>Catenariaceae</taxon>
        <taxon>Catenaria</taxon>
    </lineage>
</organism>
<keyword evidence="1" id="KW-0472">Membrane</keyword>
<name>A0A1Y2HRS4_9FUNG</name>
<protein>
    <submittedName>
        <fullName evidence="2">Uncharacterized protein</fullName>
    </submittedName>
</protein>
<gene>
    <name evidence="2" type="ORF">BCR44DRAFT_35467</name>
</gene>
<dbReference type="Proteomes" id="UP000193411">
    <property type="component" value="Unassembled WGS sequence"/>
</dbReference>
<proteinExistence type="predicted"/>